<evidence type="ECO:0000313" key="2">
    <source>
        <dbReference type="EMBL" id="KAJ5231769.1"/>
    </source>
</evidence>
<gene>
    <name evidence="2" type="ORF">N7469_006357</name>
</gene>
<name>A0A9W9NXT9_PENCI</name>
<reference evidence="2" key="2">
    <citation type="journal article" date="2023" name="IMA Fungus">
        <title>Comparative genomic study of the Penicillium genus elucidates a diverse pangenome and 15 lateral gene transfer events.</title>
        <authorList>
            <person name="Petersen C."/>
            <person name="Sorensen T."/>
            <person name="Nielsen M.R."/>
            <person name="Sondergaard T.E."/>
            <person name="Sorensen J.L."/>
            <person name="Fitzpatrick D.A."/>
            <person name="Frisvad J.C."/>
            <person name="Nielsen K.L."/>
        </authorList>
    </citation>
    <scope>NUCLEOTIDE SEQUENCE</scope>
    <source>
        <strain evidence="2">IBT 23319</strain>
    </source>
</reference>
<organism evidence="2 3">
    <name type="scientific">Penicillium citrinum</name>
    <dbReference type="NCBI Taxonomy" id="5077"/>
    <lineage>
        <taxon>Eukaryota</taxon>
        <taxon>Fungi</taxon>
        <taxon>Dikarya</taxon>
        <taxon>Ascomycota</taxon>
        <taxon>Pezizomycotina</taxon>
        <taxon>Eurotiomycetes</taxon>
        <taxon>Eurotiomycetidae</taxon>
        <taxon>Eurotiales</taxon>
        <taxon>Aspergillaceae</taxon>
        <taxon>Penicillium</taxon>
    </lineage>
</organism>
<proteinExistence type="predicted"/>
<dbReference type="OrthoDB" id="2135488at2759"/>
<dbReference type="SUPFAM" id="SSF51556">
    <property type="entry name" value="Metallo-dependent hydrolases"/>
    <property type="match status" value="1"/>
</dbReference>
<evidence type="ECO:0000259" key="1">
    <source>
        <dbReference type="Pfam" id="PF04909"/>
    </source>
</evidence>
<sequence length="290" mass="32728">MDDIICDNMWDTHIHCLDPVRYPFKTTRLYTPLPAPLEELVKNSIAKNIVLVQASVEDGHSALIGHLDRIRTEYPEIFVRGIISLNEDWDTLTNAKLDTLHELGVRYVRIHGTLGSDFNDISDLKNTIKTFACSYAAQRLGWGISAQLPFTTWLLLKSFLCEDPGALQLPVIIDHVGCSSPELIESPNFEDFITLLQRRNTHVKISSLYRRDKSISKMKAIIQKLATCAPASLLWGSDWPHVNSSYQGNDAPPIPEAVDAKKELLTIQSWLSEEQFTAMLVDNPKRAFVN</sequence>
<dbReference type="PANTHER" id="PTHR35563">
    <property type="entry name" value="BARREL METAL-DEPENDENT HYDROLASE, PUTATIVE (AFU_ORTHOLOGUE AFUA_1G16240)-RELATED"/>
    <property type="match status" value="1"/>
</dbReference>
<evidence type="ECO:0000313" key="3">
    <source>
        <dbReference type="Proteomes" id="UP001147733"/>
    </source>
</evidence>
<dbReference type="Proteomes" id="UP001147733">
    <property type="component" value="Unassembled WGS sequence"/>
</dbReference>
<dbReference type="PANTHER" id="PTHR35563:SF2">
    <property type="entry name" value="BARREL METAL-DEPENDENT HYDROLASE, PUTATIVE (AFU_ORTHOLOGUE AFUA_1G16240)-RELATED"/>
    <property type="match status" value="1"/>
</dbReference>
<accession>A0A9W9NXT9</accession>
<dbReference type="Pfam" id="PF04909">
    <property type="entry name" value="Amidohydro_2"/>
    <property type="match status" value="1"/>
</dbReference>
<dbReference type="Gene3D" id="3.20.20.140">
    <property type="entry name" value="Metal-dependent hydrolases"/>
    <property type="match status" value="1"/>
</dbReference>
<dbReference type="InterPro" id="IPR006680">
    <property type="entry name" value="Amidohydro-rel"/>
</dbReference>
<comment type="caution">
    <text evidence="2">The sequence shown here is derived from an EMBL/GenBank/DDBJ whole genome shotgun (WGS) entry which is preliminary data.</text>
</comment>
<feature type="domain" description="Amidohydrolase-related" evidence="1">
    <location>
        <begin position="10"/>
        <end position="288"/>
    </location>
</feature>
<dbReference type="InterPro" id="IPR052358">
    <property type="entry name" value="Aro_Compnd_Degr_Hydrolases"/>
</dbReference>
<dbReference type="InterPro" id="IPR032466">
    <property type="entry name" value="Metal_Hydrolase"/>
</dbReference>
<dbReference type="RefSeq" id="XP_056500513.1">
    <property type="nucleotide sequence ID" value="XM_056645275.1"/>
</dbReference>
<keyword evidence="3" id="KW-1185">Reference proteome</keyword>
<reference evidence="2" key="1">
    <citation type="submission" date="2022-11" db="EMBL/GenBank/DDBJ databases">
        <authorList>
            <person name="Petersen C."/>
        </authorList>
    </citation>
    <scope>NUCLEOTIDE SEQUENCE</scope>
    <source>
        <strain evidence="2">IBT 23319</strain>
    </source>
</reference>
<dbReference type="GeneID" id="81384442"/>
<dbReference type="EMBL" id="JAPQKT010000005">
    <property type="protein sequence ID" value="KAJ5231769.1"/>
    <property type="molecule type" value="Genomic_DNA"/>
</dbReference>
<dbReference type="GO" id="GO:0016787">
    <property type="term" value="F:hydrolase activity"/>
    <property type="evidence" value="ECO:0007669"/>
    <property type="project" value="InterPro"/>
</dbReference>
<protein>
    <recommendedName>
        <fullName evidence="1">Amidohydrolase-related domain-containing protein</fullName>
    </recommendedName>
</protein>
<dbReference type="AlphaFoldDB" id="A0A9W9NXT9"/>